<comment type="function">
    <text evidence="9">Catalyzes the radical-mediated insertion of two sulfur atoms into the C-6 and C-8 positions of the octanoyl moiety bound to the lipoyl domains of lipoate-dependent enzymes, thereby converting the octanoylated domains into lipoylated derivatives.</text>
</comment>
<organism evidence="11 12">
    <name type="scientific">Candidatus Nitrospira nitrificans</name>
    <dbReference type="NCBI Taxonomy" id="1742973"/>
    <lineage>
        <taxon>Bacteria</taxon>
        <taxon>Pseudomonadati</taxon>
        <taxon>Nitrospirota</taxon>
        <taxon>Nitrospiria</taxon>
        <taxon>Nitrospirales</taxon>
        <taxon>Nitrospiraceae</taxon>
        <taxon>Nitrospira</taxon>
    </lineage>
</organism>
<evidence type="ECO:0000256" key="4">
    <source>
        <dbReference type="ARBA" id="ARBA00022691"/>
    </source>
</evidence>
<dbReference type="UniPathway" id="UPA00538">
    <property type="reaction ID" value="UER00593"/>
</dbReference>
<keyword evidence="1 9" id="KW-0004">4Fe-4S</keyword>
<evidence type="ECO:0000313" key="11">
    <source>
        <dbReference type="EMBL" id="CUS38057.1"/>
    </source>
</evidence>
<keyword evidence="6 9" id="KW-0408">Iron</keyword>
<name>A0A0S4LM70_9BACT</name>
<dbReference type="Pfam" id="PF04055">
    <property type="entry name" value="Radical_SAM"/>
    <property type="match status" value="1"/>
</dbReference>
<comment type="subcellular location">
    <subcellularLocation>
        <location evidence="9">Cytoplasm</location>
    </subcellularLocation>
</comment>
<dbReference type="GO" id="GO:0046872">
    <property type="term" value="F:metal ion binding"/>
    <property type="evidence" value="ECO:0007669"/>
    <property type="project" value="UniProtKB-KW"/>
</dbReference>
<dbReference type="InterPro" id="IPR003698">
    <property type="entry name" value="Lipoyl_synth"/>
</dbReference>
<dbReference type="HAMAP" id="MF_00206">
    <property type="entry name" value="Lipoyl_synth"/>
    <property type="match status" value="1"/>
</dbReference>
<dbReference type="InterPro" id="IPR058240">
    <property type="entry name" value="rSAM_sf"/>
</dbReference>
<comment type="similarity">
    <text evidence="9">Belongs to the radical SAM superfamily. Lipoyl synthase family.</text>
</comment>
<feature type="binding site" evidence="9">
    <location>
        <position position="65"/>
    </location>
    <ligand>
        <name>[4Fe-4S] cluster</name>
        <dbReference type="ChEBI" id="CHEBI:49883"/>
        <label>1</label>
    </ligand>
</feature>
<dbReference type="GO" id="GO:0016992">
    <property type="term" value="F:lipoate synthase activity"/>
    <property type="evidence" value="ECO:0007669"/>
    <property type="project" value="UniProtKB-UniRule"/>
</dbReference>
<sequence length="314" mass="35413">MSFVPLNQLRSSSSTAIHHPSPITHQSFPITRPRLPSWFKVQAKTGPDYLDIKQTMERLGLHTICEEARCPNRWECWNARTATFLILGDICTRRCHYCSVETGRPHSLDKEEPGRVAEAIQALGLRHAVITSVNRDELPDGGAWAFAETIRQTKRLNPTCTIEVLIPDFEGNEEALATVCGERPEILNHNIETVRRLFPSIRPQGKYQRSLDVLATAKQRGMKTKSGLILGMGETLEEAREVMRDLRMVDCDIITIGQYLQPTRDHPPVARFYDPSEFAVLKEEGLAMGFSHVESGPLVRSSYHAEQQVTGKEL</sequence>
<evidence type="ECO:0000313" key="12">
    <source>
        <dbReference type="Proteomes" id="UP000198736"/>
    </source>
</evidence>
<dbReference type="PANTHER" id="PTHR10949">
    <property type="entry name" value="LIPOYL SYNTHASE"/>
    <property type="match status" value="1"/>
</dbReference>
<keyword evidence="4 9" id="KW-0949">S-adenosyl-L-methionine</keyword>
<protein>
    <recommendedName>
        <fullName evidence="9">Lipoyl synthase</fullName>
        <ecNumber evidence="9">2.8.1.8</ecNumber>
    </recommendedName>
    <alternativeName>
        <fullName evidence="9">Lip-syn</fullName>
        <shortName evidence="9">LS</shortName>
    </alternativeName>
    <alternativeName>
        <fullName evidence="9">Lipoate synthase</fullName>
    </alternativeName>
    <alternativeName>
        <fullName evidence="9">Lipoic acid synthase</fullName>
    </alternativeName>
    <alternativeName>
        <fullName evidence="9">Sulfur insertion protein LipA</fullName>
    </alternativeName>
</protein>
<comment type="pathway">
    <text evidence="9">Protein modification; protein lipoylation via endogenous pathway; protein N(6)-(lipoyl)lysine from octanoyl-[acyl-carrier-protein]: step 2/2.</text>
</comment>
<evidence type="ECO:0000256" key="1">
    <source>
        <dbReference type="ARBA" id="ARBA00022485"/>
    </source>
</evidence>
<dbReference type="Proteomes" id="UP000198736">
    <property type="component" value="Unassembled WGS sequence"/>
</dbReference>
<evidence type="ECO:0000256" key="8">
    <source>
        <dbReference type="ARBA" id="ARBA00047326"/>
    </source>
</evidence>
<keyword evidence="2 9" id="KW-0963">Cytoplasm</keyword>
<keyword evidence="12" id="KW-1185">Reference proteome</keyword>
<dbReference type="PIRSF" id="PIRSF005963">
    <property type="entry name" value="Lipoyl_synth"/>
    <property type="match status" value="1"/>
</dbReference>
<evidence type="ECO:0000259" key="10">
    <source>
        <dbReference type="PROSITE" id="PS51918"/>
    </source>
</evidence>
<dbReference type="InterPro" id="IPR007197">
    <property type="entry name" value="rSAM"/>
</dbReference>
<dbReference type="SUPFAM" id="SSF102114">
    <property type="entry name" value="Radical SAM enzymes"/>
    <property type="match status" value="1"/>
</dbReference>
<gene>
    <name evidence="9 11" type="primary">lipA</name>
    <name evidence="11" type="ORF">COMA2_40165</name>
</gene>
<dbReference type="CDD" id="cd01335">
    <property type="entry name" value="Radical_SAM"/>
    <property type="match status" value="1"/>
</dbReference>
<dbReference type="EC" id="2.8.1.8" evidence="9"/>
<keyword evidence="5 9" id="KW-0479">Metal-binding</keyword>
<dbReference type="Gene3D" id="3.20.20.70">
    <property type="entry name" value="Aldolase class I"/>
    <property type="match status" value="1"/>
</dbReference>
<dbReference type="GO" id="GO:0005737">
    <property type="term" value="C:cytoplasm"/>
    <property type="evidence" value="ECO:0007669"/>
    <property type="project" value="UniProtKB-SubCell"/>
</dbReference>
<feature type="binding site" evidence="9">
    <location>
        <position position="95"/>
    </location>
    <ligand>
        <name>[4Fe-4S] cluster</name>
        <dbReference type="ChEBI" id="CHEBI:49883"/>
        <label>2</label>
        <note>4Fe-4S-S-AdoMet</note>
    </ligand>
</feature>
<keyword evidence="7 9" id="KW-0411">Iron-sulfur</keyword>
<keyword evidence="3 9" id="KW-0808">Transferase</keyword>
<dbReference type="FunFam" id="3.20.20.70:FF:000040">
    <property type="entry name" value="Lipoyl synthase"/>
    <property type="match status" value="1"/>
</dbReference>
<dbReference type="PANTHER" id="PTHR10949:SF0">
    <property type="entry name" value="LIPOYL SYNTHASE, MITOCHONDRIAL"/>
    <property type="match status" value="1"/>
</dbReference>
<dbReference type="SFLD" id="SFLDF00271">
    <property type="entry name" value="lipoyl_synthase"/>
    <property type="match status" value="1"/>
</dbReference>
<dbReference type="GO" id="GO:0051539">
    <property type="term" value="F:4 iron, 4 sulfur cluster binding"/>
    <property type="evidence" value="ECO:0007669"/>
    <property type="project" value="UniProtKB-UniRule"/>
</dbReference>
<accession>A0A0S4LM70</accession>
<dbReference type="SMART" id="SM00729">
    <property type="entry name" value="Elp3"/>
    <property type="match status" value="1"/>
</dbReference>
<evidence type="ECO:0000256" key="7">
    <source>
        <dbReference type="ARBA" id="ARBA00023014"/>
    </source>
</evidence>
<comment type="cofactor">
    <cofactor evidence="9">
        <name>[4Fe-4S] cluster</name>
        <dbReference type="ChEBI" id="CHEBI:49883"/>
    </cofactor>
    <text evidence="9">Binds 2 [4Fe-4S] clusters per subunit. One cluster is coordinated with 3 cysteines and an exchangeable S-adenosyl-L-methionine.</text>
</comment>
<comment type="catalytic activity">
    <reaction evidence="8 9">
        <text>[[Fe-S] cluster scaffold protein carrying a second [4Fe-4S](2+) cluster] + N(6)-octanoyl-L-lysyl-[protein] + 2 oxidized [2Fe-2S]-[ferredoxin] + 2 S-adenosyl-L-methionine + 4 H(+) = [[Fe-S] cluster scaffold protein] + N(6)-[(R)-dihydrolipoyl]-L-lysyl-[protein] + 4 Fe(3+) + 2 hydrogen sulfide + 2 5'-deoxyadenosine + 2 L-methionine + 2 reduced [2Fe-2S]-[ferredoxin]</text>
        <dbReference type="Rhea" id="RHEA:16585"/>
        <dbReference type="Rhea" id="RHEA-COMP:9928"/>
        <dbReference type="Rhea" id="RHEA-COMP:10000"/>
        <dbReference type="Rhea" id="RHEA-COMP:10001"/>
        <dbReference type="Rhea" id="RHEA-COMP:10475"/>
        <dbReference type="Rhea" id="RHEA-COMP:14568"/>
        <dbReference type="Rhea" id="RHEA-COMP:14569"/>
        <dbReference type="ChEBI" id="CHEBI:15378"/>
        <dbReference type="ChEBI" id="CHEBI:17319"/>
        <dbReference type="ChEBI" id="CHEBI:29034"/>
        <dbReference type="ChEBI" id="CHEBI:29919"/>
        <dbReference type="ChEBI" id="CHEBI:33722"/>
        <dbReference type="ChEBI" id="CHEBI:33737"/>
        <dbReference type="ChEBI" id="CHEBI:33738"/>
        <dbReference type="ChEBI" id="CHEBI:57844"/>
        <dbReference type="ChEBI" id="CHEBI:59789"/>
        <dbReference type="ChEBI" id="CHEBI:78809"/>
        <dbReference type="ChEBI" id="CHEBI:83100"/>
        <dbReference type="EC" id="2.8.1.8"/>
    </reaction>
</comment>
<dbReference type="InterPro" id="IPR006638">
    <property type="entry name" value="Elp3/MiaA/NifB-like_rSAM"/>
</dbReference>
<evidence type="ECO:0000256" key="5">
    <source>
        <dbReference type="ARBA" id="ARBA00022723"/>
    </source>
</evidence>
<dbReference type="PROSITE" id="PS51918">
    <property type="entry name" value="RADICAL_SAM"/>
    <property type="match status" value="1"/>
</dbReference>
<dbReference type="InterPro" id="IPR013785">
    <property type="entry name" value="Aldolase_TIM"/>
</dbReference>
<evidence type="ECO:0000256" key="6">
    <source>
        <dbReference type="ARBA" id="ARBA00023004"/>
    </source>
</evidence>
<reference evidence="12" key="1">
    <citation type="submission" date="2015-10" db="EMBL/GenBank/DDBJ databases">
        <authorList>
            <person name="Luecker S."/>
            <person name="Luecker S."/>
        </authorList>
    </citation>
    <scope>NUCLEOTIDE SEQUENCE [LARGE SCALE GENOMIC DNA]</scope>
</reference>
<dbReference type="GO" id="GO:0009249">
    <property type="term" value="P:protein lipoylation"/>
    <property type="evidence" value="ECO:0007669"/>
    <property type="project" value="UniProtKB-UniRule"/>
</dbReference>
<evidence type="ECO:0000256" key="2">
    <source>
        <dbReference type="ARBA" id="ARBA00022490"/>
    </source>
</evidence>
<dbReference type="Pfam" id="PF16881">
    <property type="entry name" value="LIAS_N"/>
    <property type="match status" value="1"/>
</dbReference>
<feature type="binding site" evidence="9">
    <location>
        <position position="302"/>
    </location>
    <ligand>
        <name>[4Fe-4S] cluster</name>
        <dbReference type="ChEBI" id="CHEBI:49883"/>
        <label>1</label>
    </ligand>
</feature>
<dbReference type="InterPro" id="IPR031691">
    <property type="entry name" value="LIAS_N"/>
</dbReference>
<dbReference type="SFLD" id="SFLDG01058">
    <property type="entry name" value="lipoyl_synthase_like"/>
    <property type="match status" value="1"/>
</dbReference>
<feature type="binding site" evidence="9">
    <location>
        <position position="91"/>
    </location>
    <ligand>
        <name>[4Fe-4S] cluster</name>
        <dbReference type="ChEBI" id="CHEBI:49883"/>
        <label>2</label>
        <note>4Fe-4S-S-AdoMet</note>
    </ligand>
</feature>
<dbReference type="NCBIfam" id="NF009544">
    <property type="entry name" value="PRK12928.1"/>
    <property type="match status" value="1"/>
</dbReference>
<feature type="domain" description="Radical SAM core" evidence="10">
    <location>
        <begin position="77"/>
        <end position="291"/>
    </location>
</feature>
<dbReference type="RefSeq" id="WP_090899869.1">
    <property type="nucleotide sequence ID" value="NZ_CZPZ01000031.1"/>
</dbReference>
<dbReference type="EMBL" id="CZPZ01000031">
    <property type="protein sequence ID" value="CUS38057.1"/>
    <property type="molecule type" value="Genomic_DNA"/>
</dbReference>
<evidence type="ECO:0000256" key="3">
    <source>
        <dbReference type="ARBA" id="ARBA00022679"/>
    </source>
</evidence>
<feature type="binding site" evidence="9">
    <location>
        <position position="70"/>
    </location>
    <ligand>
        <name>[4Fe-4S] cluster</name>
        <dbReference type="ChEBI" id="CHEBI:49883"/>
        <label>1</label>
    </ligand>
</feature>
<dbReference type="SFLD" id="SFLDS00029">
    <property type="entry name" value="Radical_SAM"/>
    <property type="match status" value="1"/>
</dbReference>
<dbReference type="OrthoDB" id="9787898at2"/>
<dbReference type="NCBIfam" id="NF004019">
    <property type="entry name" value="PRK05481.1"/>
    <property type="match status" value="1"/>
</dbReference>
<evidence type="ECO:0000256" key="9">
    <source>
        <dbReference type="HAMAP-Rule" id="MF_00206"/>
    </source>
</evidence>
<dbReference type="NCBIfam" id="TIGR00510">
    <property type="entry name" value="lipA"/>
    <property type="match status" value="1"/>
</dbReference>
<proteinExistence type="inferred from homology"/>
<feature type="binding site" evidence="9">
    <location>
        <position position="98"/>
    </location>
    <ligand>
        <name>[4Fe-4S] cluster</name>
        <dbReference type="ChEBI" id="CHEBI:49883"/>
        <label>2</label>
        <note>4Fe-4S-S-AdoMet</note>
    </ligand>
</feature>
<dbReference type="AlphaFoldDB" id="A0A0S4LM70"/>
<feature type="binding site" evidence="9">
    <location>
        <position position="76"/>
    </location>
    <ligand>
        <name>[4Fe-4S] cluster</name>
        <dbReference type="ChEBI" id="CHEBI:49883"/>
        <label>1</label>
    </ligand>
</feature>
<dbReference type="STRING" id="1742973.COMA2_40165"/>